<evidence type="ECO:0000259" key="9">
    <source>
        <dbReference type="Pfam" id="PF25812"/>
    </source>
</evidence>
<dbReference type="SUPFAM" id="SSF52540">
    <property type="entry name" value="P-loop containing nucleoside triphosphate hydrolases"/>
    <property type="match status" value="1"/>
</dbReference>
<dbReference type="GeneID" id="6011587"/>
<dbReference type="InterPro" id="IPR027417">
    <property type="entry name" value="P-loop_NTPase"/>
</dbReference>
<dbReference type="Pfam" id="PF03215">
    <property type="entry name" value="Rad17"/>
    <property type="match status" value="1"/>
</dbReference>
<comment type="subcellular location">
    <subcellularLocation>
        <location evidence="1">Nucleus</location>
    </subcellularLocation>
</comment>
<dbReference type="Gene3D" id="3.40.50.300">
    <property type="entry name" value="P-loop containing nucleotide triphosphate hydrolases"/>
    <property type="match status" value="1"/>
</dbReference>
<dbReference type="GO" id="GO:0003682">
    <property type="term" value="F:chromatin binding"/>
    <property type="evidence" value="ECO:0007669"/>
    <property type="project" value="TreeGrafter"/>
</dbReference>
<keyword evidence="11" id="KW-1185">Reference proteome</keyword>
<dbReference type="RefSeq" id="XP_001835061.2">
    <property type="nucleotide sequence ID" value="XM_001835009.2"/>
</dbReference>
<dbReference type="PANTHER" id="PTHR12172">
    <property type="entry name" value="CELL CYCLE CHECKPOINT PROTEIN RAD17"/>
    <property type="match status" value="1"/>
</dbReference>
<name>A8NN72_COPC7</name>
<evidence type="ECO:0000313" key="10">
    <source>
        <dbReference type="EMBL" id="EAU86703.2"/>
    </source>
</evidence>
<evidence type="ECO:0000256" key="3">
    <source>
        <dbReference type="ARBA" id="ARBA00022741"/>
    </source>
</evidence>
<dbReference type="AlphaFoldDB" id="A8NN72"/>
<dbReference type="GO" id="GO:0006281">
    <property type="term" value="P:DNA repair"/>
    <property type="evidence" value="ECO:0007669"/>
    <property type="project" value="InterPro"/>
</dbReference>
<evidence type="ECO:0000313" key="11">
    <source>
        <dbReference type="Proteomes" id="UP000001861"/>
    </source>
</evidence>
<dbReference type="InterPro" id="IPR004582">
    <property type="entry name" value="Checkpoint_prot_Rad17_Rad24"/>
</dbReference>
<accession>A8NN72</accession>
<feature type="compositionally biased region" description="Polar residues" evidence="8">
    <location>
        <begin position="15"/>
        <end position="33"/>
    </location>
</feature>
<dbReference type="OrthoDB" id="10265971at2759"/>
<gene>
    <name evidence="10" type="ORF">CC1G_06464</name>
</gene>
<dbReference type="STRING" id="240176.A8NN72"/>
<feature type="domain" description="Checkpoint protein RAD24-like helical bundle" evidence="9">
    <location>
        <begin position="394"/>
        <end position="503"/>
    </location>
</feature>
<dbReference type="FunCoup" id="A8NN72">
    <property type="interactions" value="488"/>
</dbReference>
<comment type="caution">
    <text evidence="10">The sequence shown here is derived from an EMBL/GenBank/DDBJ whole genome shotgun (WGS) entry which is preliminary data.</text>
</comment>
<dbReference type="InParanoid" id="A8NN72"/>
<dbReference type="GO" id="GO:0005634">
    <property type="term" value="C:nucleus"/>
    <property type="evidence" value="ECO:0007669"/>
    <property type="project" value="UniProtKB-SubCell"/>
</dbReference>
<feature type="compositionally biased region" description="Low complexity" evidence="8">
    <location>
        <begin position="54"/>
        <end position="63"/>
    </location>
</feature>
<keyword evidence="3" id="KW-0547">Nucleotide-binding</keyword>
<comment type="similarity">
    <text evidence="2">Belongs to the rad17/RAD24 family.</text>
</comment>
<evidence type="ECO:0000256" key="4">
    <source>
        <dbReference type="ARBA" id="ARBA00022763"/>
    </source>
</evidence>
<dbReference type="GO" id="GO:0000077">
    <property type="term" value="P:DNA damage checkpoint signaling"/>
    <property type="evidence" value="ECO:0007669"/>
    <property type="project" value="TreeGrafter"/>
</dbReference>
<dbReference type="KEGG" id="cci:CC1G_06464"/>
<dbReference type="GO" id="GO:0005524">
    <property type="term" value="F:ATP binding"/>
    <property type="evidence" value="ECO:0007669"/>
    <property type="project" value="UniProtKB-KW"/>
</dbReference>
<keyword evidence="7" id="KW-0131">Cell cycle</keyword>
<evidence type="ECO:0000256" key="7">
    <source>
        <dbReference type="ARBA" id="ARBA00023306"/>
    </source>
</evidence>
<dbReference type="PANTHER" id="PTHR12172:SF0">
    <property type="entry name" value="CELL CYCLE CHECKPOINT PROTEIN RAD17"/>
    <property type="match status" value="1"/>
</dbReference>
<keyword evidence="4" id="KW-0227">DNA damage</keyword>
<sequence>MAPKAASQPAKRNAKSTAKINTVKLGSQPSGFTGNKRFDPLTAFRNTPPPPPSSSGSDPGSSSQDTRKRPATQTRNSQTKGKTNKKAKTGQTKPGDQLWVDLHEPASEAELAVHVRKVEDVRRWLKEAYEGGPSGKLKKYRRILTLTGPAGTGKTSTIKILAKELDFEIVEWRNAIGEVTSSWGQDSYSTGRYQDYDSDSETLFTKFETFFNRAARCQGLAFSGPSSSSSSSKAKRQLVLLEDLPNILHPKTQSQFHDCLKSLVESPVSDPPVPVVIIISDTGLRGEARDERIAGGFGWGKDKEQVVDVRFNPIAPTLMRKALSNMLQAHAMHEDFVAPSKQALDIVIESSNGDIRSAIMALQFACLVQGPAAKKRVGANATTVMVTEAVTRREQSLALFHLIGKVLYNKRKGDPSSSSASAKDILKEKELDSQLQDPLPLPAHLEHHNRRASRVDVDSIYKDSPIDSSLFSLYIHQNYQQFCNEVEEIGDVADWLSWVDLSGGEAWYQANPHQFHLVALGTMHSLPSPVIRRSQKIYKPEFFDVLQKERDARDAVRLAKEWIVEEDLRKAKSRRAQSGRLELERGDPRVGTDVEIEGQKCRSAVKTAKVASAILESSIDEKDAADEVPDEEELEPTVVAEESTGGWLESDDIEEFD</sequence>
<dbReference type="OMA" id="ECDALMD"/>
<dbReference type="GO" id="GO:0003689">
    <property type="term" value="F:DNA clamp loader activity"/>
    <property type="evidence" value="ECO:0007669"/>
    <property type="project" value="TreeGrafter"/>
</dbReference>
<dbReference type="eggNOG" id="KOG1970">
    <property type="taxonomic scope" value="Eukaryota"/>
</dbReference>
<dbReference type="Pfam" id="PF25812">
    <property type="entry name" value="RAD24_helical"/>
    <property type="match status" value="1"/>
</dbReference>
<proteinExistence type="inferred from homology"/>
<reference evidence="10 11" key="1">
    <citation type="journal article" date="2010" name="Proc. Natl. Acad. Sci. U.S.A.">
        <title>Insights into evolution of multicellular fungi from the assembled chromosomes of the mushroom Coprinopsis cinerea (Coprinus cinereus).</title>
        <authorList>
            <person name="Stajich J.E."/>
            <person name="Wilke S.K."/>
            <person name="Ahren D."/>
            <person name="Au C.H."/>
            <person name="Birren B.W."/>
            <person name="Borodovsky M."/>
            <person name="Burns C."/>
            <person name="Canback B."/>
            <person name="Casselton L.A."/>
            <person name="Cheng C.K."/>
            <person name="Deng J."/>
            <person name="Dietrich F.S."/>
            <person name="Fargo D.C."/>
            <person name="Farman M.L."/>
            <person name="Gathman A.C."/>
            <person name="Goldberg J."/>
            <person name="Guigo R."/>
            <person name="Hoegger P.J."/>
            <person name="Hooker J.B."/>
            <person name="Huggins A."/>
            <person name="James T.Y."/>
            <person name="Kamada T."/>
            <person name="Kilaru S."/>
            <person name="Kodira C."/>
            <person name="Kues U."/>
            <person name="Kupfer D."/>
            <person name="Kwan H.S."/>
            <person name="Lomsadze A."/>
            <person name="Li W."/>
            <person name="Lilly W.W."/>
            <person name="Ma L.J."/>
            <person name="Mackey A.J."/>
            <person name="Manning G."/>
            <person name="Martin F."/>
            <person name="Muraguchi H."/>
            <person name="Natvig D.O."/>
            <person name="Palmerini H."/>
            <person name="Ramesh M.A."/>
            <person name="Rehmeyer C.J."/>
            <person name="Roe B.A."/>
            <person name="Shenoy N."/>
            <person name="Stanke M."/>
            <person name="Ter-Hovhannisyan V."/>
            <person name="Tunlid A."/>
            <person name="Velagapudi R."/>
            <person name="Vision T.J."/>
            <person name="Zeng Q."/>
            <person name="Zolan M.E."/>
            <person name="Pukkila P.J."/>
        </authorList>
    </citation>
    <scope>NUCLEOTIDE SEQUENCE [LARGE SCALE GENOMIC DNA]</scope>
    <source>
        <strain evidence="11">Okayama-7 / 130 / ATCC MYA-4618 / FGSC 9003</strain>
    </source>
</reference>
<evidence type="ECO:0000256" key="5">
    <source>
        <dbReference type="ARBA" id="ARBA00022840"/>
    </source>
</evidence>
<evidence type="ECO:0000256" key="2">
    <source>
        <dbReference type="ARBA" id="ARBA00006168"/>
    </source>
</evidence>
<keyword evidence="6" id="KW-0539">Nucleus</keyword>
<evidence type="ECO:0000256" key="8">
    <source>
        <dbReference type="SAM" id="MobiDB-lite"/>
    </source>
</evidence>
<feature type="compositionally biased region" description="Acidic residues" evidence="8">
    <location>
        <begin position="623"/>
        <end position="635"/>
    </location>
</feature>
<dbReference type="Proteomes" id="UP000001861">
    <property type="component" value="Unassembled WGS sequence"/>
</dbReference>
<organism evidence="10 11">
    <name type="scientific">Coprinopsis cinerea (strain Okayama-7 / 130 / ATCC MYA-4618 / FGSC 9003)</name>
    <name type="common">Inky cap fungus</name>
    <name type="synonym">Hormographiella aspergillata</name>
    <dbReference type="NCBI Taxonomy" id="240176"/>
    <lineage>
        <taxon>Eukaryota</taxon>
        <taxon>Fungi</taxon>
        <taxon>Dikarya</taxon>
        <taxon>Basidiomycota</taxon>
        <taxon>Agaricomycotina</taxon>
        <taxon>Agaricomycetes</taxon>
        <taxon>Agaricomycetidae</taxon>
        <taxon>Agaricales</taxon>
        <taxon>Agaricineae</taxon>
        <taxon>Psathyrellaceae</taxon>
        <taxon>Coprinopsis</taxon>
    </lineage>
</organism>
<dbReference type="EMBL" id="AACS02000012">
    <property type="protein sequence ID" value="EAU86703.2"/>
    <property type="molecule type" value="Genomic_DNA"/>
</dbReference>
<evidence type="ECO:0000256" key="6">
    <source>
        <dbReference type="ARBA" id="ARBA00023242"/>
    </source>
</evidence>
<feature type="region of interest" description="Disordered" evidence="8">
    <location>
        <begin position="1"/>
        <end position="98"/>
    </location>
</feature>
<feature type="region of interest" description="Disordered" evidence="8">
    <location>
        <begin position="619"/>
        <end position="657"/>
    </location>
</feature>
<dbReference type="InterPro" id="IPR057927">
    <property type="entry name" value="RAD24-like_helical"/>
</dbReference>
<keyword evidence="5" id="KW-0067">ATP-binding</keyword>
<protein>
    <recommendedName>
        <fullName evidence="9">Checkpoint protein RAD24-like helical bundle domain-containing protein</fullName>
    </recommendedName>
</protein>
<evidence type="ECO:0000256" key="1">
    <source>
        <dbReference type="ARBA" id="ARBA00004123"/>
    </source>
</evidence>
<dbReference type="HOGENOM" id="CLU_018598_1_0_1"/>
<dbReference type="VEuPathDB" id="FungiDB:CC1G_06464"/>
<dbReference type="GO" id="GO:0033314">
    <property type="term" value="P:mitotic DNA replication checkpoint signaling"/>
    <property type="evidence" value="ECO:0007669"/>
    <property type="project" value="TreeGrafter"/>
</dbReference>